<evidence type="ECO:0000313" key="3">
    <source>
        <dbReference type="Proteomes" id="UP000195667"/>
    </source>
</evidence>
<dbReference type="PANTHER" id="PTHR36558">
    <property type="entry name" value="GLR1098 PROTEIN"/>
    <property type="match status" value="1"/>
</dbReference>
<dbReference type="Pfam" id="PF05685">
    <property type="entry name" value="Uma2"/>
    <property type="match status" value="1"/>
</dbReference>
<dbReference type="CDD" id="cd06260">
    <property type="entry name" value="DUF820-like"/>
    <property type="match status" value="1"/>
</dbReference>
<dbReference type="RefSeq" id="WP_087143843.1">
    <property type="nucleotide sequence ID" value="NZ_FUKI01000119.1"/>
</dbReference>
<protein>
    <recommendedName>
        <fullName evidence="1">Putative restriction endonuclease domain-containing protein</fullName>
    </recommendedName>
</protein>
<name>A0A1R4HC47_9GAMM</name>
<dbReference type="OrthoDB" id="26750at2"/>
<evidence type="ECO:0000259" key="1">
    <source>
        <dbReference type="Pfam" id="PF05685"/>
    </source>
</evidence>
<dbReference type="InterPro" id="IPR011335">
    <property type="entry name" value="Restrct_endonuc-II-like"/>
</dbReference>
<proteinExistence type="predicted"/>
<keyword evidence="3" id="KW-1185">Reference proteome</keyword>
<dbReference type="AlphaFoldDB" id="A0A1R4HC47"/>
<dbReference type="PANTHER" id="PTHR36558:SF1">
    <property type="entry name" value="RESTRICTION ENDONUCLEASE DOMAIN-CONTAINING PROTEIN-RELATED"/>
    <property type="match status" value="1"/>
</dbReference>
<evidence type="ECO:0000313" key="2">
    <source>
        <dbReference type="EMBL" id="SJM93450.1"/>
    </source>
</evidence>
<gene>
    <name evidence="2" type="ORF">CRENPOLYSF1_430110</name>
</gene>
<organism evidence="2 3">
    <name type="scientific">Crenothrix polyspora</name>
    <dbReference type="NCBI Taxonomy" id="360316"/>
    <lineage>
        <taxon>Bacteria</taxon>
        <taxon>Pseudomonadati</taxon>
        <taxon>Pseudomonadota</taxon>
        <taxon>Gammaproteobacteria</taxon>
        <taxon>Methylococcales</taxon>
        <taxon>Crenotrichaceae</taxon>
        <taxon>Crenothrix</taxon>
    </lineage>
</organism>
<dbReference type="InterPro" id="IPR008538">
    <property type="entry name" value="Uma2"/>
</dbReference>
<dbReference type="Proteomes" id="UP000195667">
    <property type="component" value="Unassembled WGS sequence"/>
</dbReference>
<sequence>MAYAAIVDPMTADDFLKWEAEQTERHEFIDGGIFAMVGVTRQHATVAGNVFALLKQHLKATPCRVYMADMKVKLQTVNTFFYPDVFVTCSEKDHQAELFMSEPRLIVEVLSESTEAYDRGDKFEKYRQFASLQEYVLINPIKRKVDSFRLDKTGHWVLYEFIGHAPIEFSSVDLLLDSAVLYEDV</sequence>
<dbReference type="SUPFAM" id="SSF52980">
    <property type="entry name" value="Restriction endonuclease-like"/>
    <property type="match status" value="1"/>
</dbReference>
<accession>A0A1R4HC47</accession>
<feature type="domain" description="Putative restriction endonuclease" evidence="1">
    <location>
        <begin position="13"/>
        <end position="161"/>
    </location>
</feature>
<dbReference type="EMBL" id="FUKI01000119">
    <property type="protein sequence ID" value="SJM93450.1"/>
    <property type="molecule type" value="Genomic_DNA"/>
</dbReference>
<reference evidence="3" key="1">
    <citation type="submission" date="2017-02" db="EMBL/GenBank/DDBJ databases">
        <authorList>
            <person name="Daims H."/>
        </authorList>
    </citation>
    <scope>NUCLEOTIDE SEQUENCE [LARGE SCALE GENOMIC DNA]</scope>
</reference>
<dbReference type="Gene3D" id="3.90.1570.10">
    <property type="entry name" value="tt1808, chain A"/>
    <property type="match status" value="1"/>
</dbReference>
<dbReference type="InterPro" id="IPR012296">
    <property type="entry name" value="Nuclease_put_TT1808"/>
</dbReference>